<dbReference type="RefSeq" id="WP_104792329.1">
    <property type="nucleotide sequence ID" value="NZ_PTPZ01000001.1"/>
</dbReference>
<dbReference type="EMBL" id="PTPZ01000001">
    <property type="protein sequence ID" value="PPZ92510.1"/>
    <property type="molecule type" value="Genomic_DNA"/>
</dbReference>
<evidence type="ECO:0000313" key="1">
    <source>
        <dbReference type="EMBL" id="PPZ92510.1"/>
    </source>
</evidence>
<dbReference type="InterPro" id="IPR026341">
    <property type="entry name" value="T9SS_type_B"/>
</dbReference>
<dbReference type="AlphaFoldDB" id="A0A2S7I7F2"/>
<reference evidence="1 2" key="1">
    <citation type="submission" date="2018-02" db="EMBL/GenBank/DDBJ databases">
        <title>Draft genome sequence of bacterial isolates from marine environment.</title>
        <authorList>
            <person name="Singh S.K."/>
            <person name="Hill R."/>
            <person name="Major S."/>
            <person name="Cai H."/>
            <person name="Li Y."/>
        </authorList>
    </citation>
    <scope>NUCLEOTIDE SEQUENCE [LARGE SCALE GENOMIC DNA]</scope>
    <source>
        <strain evidence="1 2">IMET F</strain>
    </source>
</reference>
<dbReference type="Proteomes" id="UP000238565">
    <property type="component" value="Unassembled WGS sequence"/>
</dbReference>
<protein>
    <recommendedName>
        <fullName evidence="3">Gliding motility-associated C-terminal domain-containing protein</fullName>
    </recommendedName>
</protein>
<gene>
    <name evidence="1" type="ORF">C3729_00375</name>
</gene>
<accession>A0A2S7I7F2</accession>
<evidence type="ECO:0000313" key="2">
    <source>
        <dbReference type="Proteomes" id="UP000238565"/>
    </source>
</evidence>
<dbReference type="Pfam" id="PF13585">
    <property type="entry name" value="CHU_C"/>
    <property type="match status" value="1"/>
</dbReference>
<name>A0A2S7I7F2_9FLAO</name>
<comment type="caution">
    <text evidence="1">The sequence shown here is derived from an EMBL/GenBank/DDBJ whole genome shotgun (WGS) entry which is preliminary data.</text>
</comment>
<dbReference type="NCBIfam" id="TIGR04131">
    <property type="entry name" value="Bac_Flav_CTERM"/>
    <property type="match status" value="1"/>
</dbReference>
<organism evidence="1 2">
    <name type="scientific">Cloacibacterium normanense</name>
    <dbReference type="NCBI Taxonomy" id="237258"/>
    <lineage>
        <taxon>Bacteria</taxon>
        <taxon>Pseudomonadati</taxon>
        <taxon>Bacteroidota</taxon>
        <taxon>Flavobacteriia</taxon>
        <taxon>Flavobacteriales</taxon>
        <taxon>Weeksellaceae</taxon>
    </lineage>
</organism>
<evidence type="ECO:0008006" key="3">
    <source>
        <dbReference type="Google" id="ProtNLM"/>
    </source>
</evidence>
<sequence length="778" mass="88761">MLLFFGSFSYAQSNLPSREINSIQLITDDGDYITKNYYARFSNGDCYTIKRIRIVLVKLTVNKDKFEICDSGNDGLEKITLSKYTRDVNSQSGTKVLFYSTHLEADNNATSFLRVIDLTSSSTVYARISLSDCVKVVPITFTLVSTPNIVAEIEKEFPIYCDNNADGKENIDLTELDAQINVNNEQVEFSYFKSYNIQNATFSDPYLDPLNAEVQDGDILYVKVKYKNSDCFSVAKVKVRIKVINYLINLSPNAILKICNEDFTASETFNLEEVVSQIFDQGKNEIPFSDFDITYYVNENFANQGTSAGKISAPNSYISSAANAYVYARFQSKSYGCYSVAPINLLFVLPPKTINSEITICDNNLDEKYDVNLLAYKDSMVQYPNEDNKFKFYKEFADINVAGKEITNPENFIVEANISKIWVYVENLPNCGSSAEIIFKRGNALNLDKKHFNLHNICDTNNDKKEQIDLTIFENNFSSSFTYEYFDKQSDLWLDQNKIQNPRAHIFDETTGNSIIYVKVFQEGFCPDFYTIDLKLNEVPIVKIEDQYYCKNDIVGIDIVPDVSGLNVVYYSWKLPDGTMIEGADKKDLTNIKTLGTYVLTLTNSSNCTYTTSFKIINKDTPKIISLTGKNDYYTIKAEGIPGRKIVYSLDLIHWQDSNVFYNLKVGEYTFYVKYADSDCYGDSIKGKIFILQNAFTPNGDGINDYWVLSGLDVFNNNSTLQIFDKYGNMVYKQISNTEFKWDGKANSRVLNSDAYWFVLTAGDERIYKGWIYLKNKN</sequence>
<proteinExistence type="predicted"/>